<keyword evidence="4" id="KW-0418">Kinase</keyword>
<gene>
    <name evidence="4" type="primary">pknD_8</name>
    <name evidence="4" type="ORF">LAUMK13_04782</name>
</gene>
<keyword evidence="5" id="KW-1185">Reference proteome</keyword>
<evidence type="ECO:0000256" key="1">
    <source>
        <dbReference type="ARBA" id="ARBA00022737"/>
    </source>
</evidence>
<dbReference type="AlphaFoldDB" id="A0A498QGF8"/>
<dbReference type="GO" id="GO:0004674">
    <property type="term" value="F:protein serine/threonine kinase activity"/>
    <property type="evidence" value="ECO:0007669"/>
    <property type="project" value="UniProtKB-EC"/>
</dbReference>
<feature type="transmembrane region" description="Helical" evidence="3">
    <location>
        <begin position="25"/>
        <end position="46"/>
    </location>
</feature>
<name>A0A498QGF8_9MYCO</name>
<dbReference type="Pfam" id="PF01436">
    <property type="entry name" value="NHL"/>
    <property type="match status" value="1"/>
</dbReference>
<dbReference type="Proteomes" id="UP000267289">
    <property type="component" value="Unassembled WGS sequence"/>
</dbReference>
<proteinExistence type="predicted"/>
<evidence type="ECO:0000256" key="2">
    <source>
        <dbReference type="PROSITE-ProRule" id="PRU00504"/>
    </source>
</evidence>
<evidence type="ECO:0000313" key="4">
    <source>
        <dbReference type="EMBL" id="VBA43933.1"/>
    </source>
</evidence>
<feature type="repeat" description="NHL" evidence="2">
    <location>
        <begin position="107"/>
        <end position="147"/>
    </location>
</feature>
<dbReference type="SUPFAM" id="SSF101898">
    <property type="entry name" value="NHL repeat"/>
    <property type="match status" value="1"/>
</dbReference>
<dbReference type="PROSITE" id="PS51125">
    <property type="entry name" value="NHL"/>
    <property type="match status" value="1"/>
</dbReference>
<evidence type="ECO:0000256" key="3">
    <source>
        <dbReference type="SAM" id="Phobius"/>
    </source>
</evidence>
<accession>A0A498QGF8</accession>
<keyword evidence="3" id="KW-0812">Transmembrane</keyword>
<dbReference type="Gene3D" id="2.40.10.500">
    <property type="match status" value="1"/>
</dbReference>
<keyword evidence="4" id="KW-0808">Transferase</keyword>
<sequence length="147" mass="15637">MLVRELAVDAREFRRNRLLNQRTPAIAGVAVVLVAILAVVGHLGFFHTSSKEAAPSQAGPSTVPAAPKQVVLPLEVGDPDGVAVDHKGGVYLADLTNNRVLKLEAGSNTPSTLPFTDLNFPYGVAVDNAGNVYVTDFHKRVVKLLTN</sequence>
<dbReference type="OrthoDB" id="5240929at2"/>
<keyword evidence="3" id="KW-0472">Membrane</keyword>
<organism evidence="4 5">
    <name type="scientific">Mycobacterium innocens</name>
    <dbReference type="NCBI Taxonomy" id="2341083"/>
    <lineage>
        <taxon>Bacteria</taxon>
        <taxon>Bacillati</taxon>
        <taxon>Actinomycetota</taxon>
        <taxon>Actinomycetes</taxon>
        <taxon>Mycobacteriales</taxon>
        <taxon>Mycobacteriaceae</taxon>
        <taxon>Mycobacterium</taxon>
    </lineage>
</organism>
<keyword evidence="3" id="KW-1133">Transmembrane helix</keyword>
<evidence type="ECO:0000313" key="5">
    <source>
        <dbReference type="Proteomes" id="UP000267289"/>
    </source>
</evidence>
<dbReference type="EMBL" id="UPHQ01000253">
    <property type="protein sequence ID" value="VBA43933.1"/>
    <property type="molecule type" value="Genomic_DNA"/>
</dbReference>
<dbReference type="EC" id="2.7.11.1" evidence="4"/>
<dbReference type="InterPro" id="IPR001258">
    <property type="entry name" value="NHL_repeat"/>
</dbReference>
<protein>
    <submittedName>
        <fullName evidence="4">Serine/threonine-protein kinase PknD</fullName>
        <ecNumber evidence="4">2.7.11.1</ecNumber>
    </submittedName>
</protein>
<reference evidence="4 5" key="1">
    <citation type="submission" date="2018-09" db="EMBL/GenBank/DDBJ databases">
        <authorList>
            <person name="Tagini F."/>
        </authorList>
    </citation>
    <scope>NUCLEOTIDE SEQUENCE [LARGE SCALE GENOMIC DNA]</scope>
    <source>
        <strain evidence="4 5">MK13</strain>
    </source>
</reference>
<keyword evidence="1" id="KW-0677">Repeat</keyword>